<keyword evidence="4 5" id="KW-0539">Nucleus</keyword>
<comment type="function">
    <text evidence="5">Component of the origin recognition complex (ORC) that binds origins of replication. DNA-binding is ATP-dependent. ORC is required to assemble the pre-replication complex necessary to initiate DNA replication.</text>
</comment>
<evidence type="ECO:0000256" key="6">
    <source>
        <dbReference type="SAM" id="MobiDB-lite"/>
    </source>
</evidence>
<dbReference type="InterPro" id="IPR007220">
    <property type="entry name" value="ORC2"/>
</dbReference>
<dbReference type="RefSeq" id="XP_002837285.1">
    <property type="nucleotide sequence ID" value="XM_002837239.1"/>
</dbReference>
<dbReference type="FunCoup" id="D5GAC2">
    <property type="interactions" value="909"/>
</dbReference>
<evidence type="ECO:0000256" key="2">
    <source>
        <dbReference type="ARBA" id="ARBA00007421"/>
    </source>
</evidence>
<evidence type="ECO:0000256" key="5">
    <source>
        <dbReference type="RuleBase" id="RU368084"/>
    </source>
</evidence>
<feature type="domain" description="Origin recognition complex subunit 2 winged-helix" evidence="8">
    <location>
        <begin position="505"/>
        <end position="565"/>
    </location>
</feature>
<feature type="compositionally biased region" description="Polar residues" evidence="6">
    <location>
        <begin position="60"/>
        <end position="70"/>
    </location>
</feature>
<keyword evidence="3 5" id="KW-0235">DNA replication</keyword>
<dbReference type="Pfam" id="PF24882">
    <property type="entry name" value="WHD_ORC2"/>
    <property type="match status" value="1"/>
</dbReference>
<dbReference type="KEGG" id="tml:GSTUM_00005229001"/>
<feature type="region of interest" description="Disordered" evidence="6">
    <location>
        <begin position="159"/>
        <end position="201"/>
    </location>
</feature>
<evidence type="ECO:0000313" key="10">
    <source>
        <dbReference type="Proteomes" id="UP000006911"/>
    </source>
</evidence>
<dbReference type="GO" id="GO:0005664">
    <property type="term" value="C:nuclear origin of replication recognition complex"/>
    <property type="evidence" value="ECO:0007669"/>
    <property type="project" value="UniProtKB-UniRule"/>
</dbReference>
<dbReference type="InterPro" id="IPR056772">
    <property type="entry name" value="RecA-like_ORC2"/>
</dbReference>
<feature type="compositionally biased region" description="Low complexity" evidence="6">
    <location>
        <begin position="16"/>
        <end position="31"/>
    </location>
</feature>
<name>D5GAC2_TUBMM</name>
<dbReference type="InParanoid" id="D5GAC2"/>
<comment type="similarity">
    <text evidence="2 5">Belongs to the ORC2 family.</text>
</comment>
<dbReference type="OMA" id="EWVWIPL"/>
<dbReference type="Proteomes" id="UP000006911">
    <property type="component" value="Unassembled WGS sequence"/>
</dbReference>
<dbReference type="AlphaFoldDB" id="D5GAC2"/>
<gene>
    <name evidence="9" type="ORF">GSTUM_00005229001</name>
</gene>
<evidence type="ECO:0000256" key="3">
    <source>
        <dbReference type="ARBA" id="ARBA00022705"/>
    </source>
</evidence>
<dbReference type="PANTHER" id="PTHR14052:SF0">
    <property type="entry name" value="ORIGIN RECOGNITION COMPLEX SUBUNIT 2"/>
    <property type="match status" value="1"/>
</dbReference>
<evidence type="ECO:0000259" key="8">
    <source>
        <dbReference type="Pfam" id="PF24882"/>
    </source>
</evidence>
<protein>
    <recommendedName>
        <fullName evidence="5">Origin recognition complex subunit 2</fullName>
    </recommendedName>
</protein>
<evidence type="ECO:0000256" key="4">
    <source>
        <dbReference type="ARBA" id="ARBA00023242"/>
    </source>
</evidence>
<evidence type="ECO:0000313" key="9">
    <source>
        <dbReference type="EMBL" id="CAZ81476.1"/>
    </source>
</evidence>
<proteinExistence type="inferred from homology"/>
<reference evidence="9 10" key="1">
    <citation type="journal article" date="2010" name="Nature">
        <title>Perigord black truffle genome uncovers evolutionary origins and mechanisms of symbiosis.</title>
        <authorList>
            <person name="Martin F."/>
            <person name="Kohler A."/>
            <person name="Murat C."/>
            <person name="Balestrini R."/>
            <person name="Coutinho P.M."/>
            <person name="Jaillon O."/>
            <person name="Montanini B."/>
            <person name="Morin E."/>
            <person name="Noel B."/>
            <person name="Percudani R."/>
            <person name="Porcel B."/>
            <person name="Rubini A."/>
            <person name="Amicucci A."/>
            <person name="Amselem J."/>
            <person name="Anthouard V."/>
            <person name="Arcioni S."/>
            <person name="Artiguenave F."/>
            <person name="Aury J.M."/>
            <person name="Ballario P."/>
            <person name="Bolchi A."/>
            <person name="Brenna A."/>
            <person name="Brun A."/>
            <person name="Buee M."/>
            <person name="Cantarel B."/>
            <person name="Chevalier G."/>
            <person name="Couloux A."/>
            <person name="Da Silva C."/>
            <person name="Denoeud F."/>
            <person name="Duplessis S."/>
            <person name="Ghignone S."/>
            <person name="Hilselberger B."/>
            <person name="Iotti M."/>
            <person name="Marcais B."/>
            <person name="Mello A."/>
            <person name="Miranda M."/>
            <person name="Pacioni G."/>
            <person name="Quesneville H."/>
            <person name="Riccioni C."/>
            <person name="Ruotolo R."/>
            <person name="Splivallo R."/>
            <person name="Stocchi V."/>
            <person name="Tisserant E."/>
            <person name="Viscomi A.R."/>
            <person name="Zambonelli A."/>
            <person name="Zampieri E."/>
            <person name="Henrissat B."/>
            <person name="Lebrun M.H."/>
            <person name="Paolocci F."/>
            <person name="Bonfante P."/>
            <person name="Ottonello S."/>
            <person name="Wincker P."/>
        </authorList>
    </citation>
    <scope>NUCLEOTIDE SEQUENCE [LARGE SCALE GENOMIC DNA]</scope>
    <source>
        <strain evidence="9 10">Mel28</strain>
    </source>
</reference>
<feature type="region of interest" description="Disordered" evidence="6">
    <location>
        <begin position="112"/>
        <end position="131"/>
    </location>
</feature>
<keyword evidence="10" id="KW-1185">Reference proteome</keyword>
<accession>D5GAC2</accession>
<dbReference type="eggNOG" id="KOG2928">
    <property type="taxonomic scope" value="Eukaryota"/>
</dbReference>
<sequence length="575" mass="63213">MKRKRTVSTSPRDTSTKPPSTTAAPTLSSIPLNLPAEAASSNTPTRPLPLPETPGKQRRTTLLQPEQLNGTGPGAGTESVHSPSPQKRLRTPMTRHGNSTSVRFAESVVPLGDAIGGPVTNADRSARRKSVRRIVSKAVGGGEDSDDEDEEEEDVLARKIFGDDDSDDIDGLLADEEASGVQKKRGGSSTTTASRKKKKQLVEEEITAPIDGPDSYFFQNRKARLITSNSTLASLPVLDHSSYFRLIREHGPDHVEDRAYLEGLHRQNFPQWEFELSQGFNLLLYGYGSKRNLLMQFAKRIYRSPRGLVVINGYVPTLTIKDVLTTVAKATIGPNHTIRLGSNPNDTLDTILSILDTHTAEEERKAEEVEEEYAPINHLTILIHNLDGEPLRTTRAQVLLSRLSSHPKISLVASIDHIHAPLLWDAARVSQFNFLWHDATTFAPYSIESSIDDSLALISGSGRAGGTKGVKFVLASLPMNAKSLYRVLVSHQLQGIEDGTAGAVGEDEVGVEYKVLYQKAVEEFICSNDMAFRTLLKEFQDHQMVSLKKDAQGTDVLWAPFKKEELQAILEDLVA</sequence>
<evidence type="ECO:0000256" key="1">
    <source>
        <dbReference type="ARBA" id="ARBA00004123"/>
    </source>
</evidence>
<dbReference type="GeneID" id="9185758"/>
<feature type="domain" description="Origin recognition complex subunit 2 RecA-like" evidence="7">
    <location>
        <begin position="258"/>
        <end position="439"/>
    </location>
</feature>
<evidence type="ECO:0000259" key="7">
    <source>
        <dbReference type="Pfam" id="PF04084"/>
    </source>
</evidence>
<comment type="subcellular location">
    <subcellularLocation>
        <location evidence="1 5">Nucleus</location>
    </subcellularLocation>
</comment>
<dbReference type="EMBL" id="FN430075">
    <property type="protein sequence ID" value="CAZ81476.1"/>
    <property type="molecule type" value="Genomic_DNA"/>
</dbReference>
<dbReference type="HOGENOM" id="CLU_018596_2_0_1"/>
<comment type="subunit">
    <text evidence="5">Component of the origin recognition complex (ORC).</text>
</comment>
<feature type="compositionally biased region" description="Acidic residues" evidence="6">
    <location>
        <begin position="163"/>
        <end position="178"/>
    </location>
</feature>
<dbReference type="InterPro" id="IPR056773">
    <property type="entry name" value="WHD_ORC2"/>
</dbReference>
<dbReference type="PANTHER" id="PTHR14052">
    <property type="entry name" value="ORIGIN RECOGNITION COMPLEX SUBUNIT 2"/>
    <property type="match status" value="1"/>
</dbReference>
<dbReference type="GO" id="GO:0003688">
    <property type="term" value="F:DNA replication origin binding"/>
    <property type="evidence" value="ECO:0007669"/>
    <property type="project" value="UniProtKB-UniRule"/>
</dbReference>
<dbReference type="Pfam" id="PF04084">
    <property type="entry name" value="RecA-like_ORC2"/>
    <property type="match status" value="1"/>
</dbReference>
<organism evidence="9 10">
    <name type="scientific">Tuber melanosporum (strain Mel28)</name>
    <name type="common">Perigord black truffle</name>
    <dbReference type="NCBI Taxonomy" id="656061"/>
    <lineage>
        <taxon>Eukaryota</taxon>
        <taxon>Fungi</taxon>
        <taxon>Dikarya</taxon>
        <taxon>Ascomycota</taxon>
        <taxon>Pezizomycotina</taxon>
        <taxon>Pezizomycetes</taxon>
        <taxon>Pezizales</taxon>
        <taxon>Tuberaceae</taxon>
        <taxon>Tuber</taxon>
    </lineage>
</organism>
<dbReference type="STRING" id="656061.D5GAC2"/>
<dbReference type="GO" id="GO:0006260">
    <property type="term" value="P:DNA replication"/>
    <property type="evidence" value="ECO:0007669"/>
    <property type="project" value="UniProtKB-UniRule"/>
</dbReference>
<feature type="region of interest" description="Disordered" evidence="6">
    <location>
        <begin position="1"/>
        <end position="99"/>
    </location>
</feature>